<dbReference type="Gene3D" id="1.25.40.10">
    <property type="entry name" value="Tetratricopeptide repeat domain"/>
    <property type="match status" value="1"/>
</dbReference>
<protein>
    <submittedName>
        <fullName evidence="3">Uncharacterized protein</fullName>
    </submittedName>
</protein>
<keyword evidence="4" id="KW-1185">Reference proteome</keyword>
<feature type="signal peptide" evidence="2">
    <location>
        <begin position="1"/>
        <end position="24"/>
    </location>
</feature>
<evidence type="ECO:0000256" key="2">
    <source>
        <dbReference type="SAM" id="SignalP"/>
    </source>
</evidence>
<gene>
    <name evidence="3" type="ORF">PAA8504_01775</name>
</gene>
<keyword evidence="2" id="KW-0732">Signal</keyword>
<evidence type="ECO:0000256" key="1">
    <source>
        <dbReference type="PROSITE-ProRule" id="PRU00339"/>
    </source>
</evidence>
<accession>A0A2R8BUV6</accession>
<feature type="chain" id="PRO_5015302601" evidence="2">
    <location>
        <begin position="25"/>
        <end position="185"/>
    </location>
</feature>
<proteinExistence type="predicted"/>
<dbReference type="Pfam" id="PF13432">
    <property type="entry name" value="TPR_16"/>
    <property type="match status" value="1"/>
</dbReference>
<organism evidence="3 4">
    <name type="scientific">Palleronia abyssalis</name>
    <dbReference type="NCBI Taxonomy" id="1501240"/>
    <lineage>
        <taxon>Bacteria</taxon>
        <taxon>Pseudomonadati</taxon>
        <taxon>Pseudomonadota</taxon>
        <taxon>Alphaproteobacteria</taxon>
        <taxon>Rhodobacterales</taxon>
        <taxon>Roseobacteraceae</taxon>
        <taxon>Palleronia</taxon>
    </lineage>
</organism>
<name>A0A2R8BUV6_9RHOB</name>
<dbReference type="EMBL" id="ONZF01000003">
    <property type="protein sequence ID" value="SPJ23954.1"/>
    <property type="molecule type" value="Genomic_DNA"/>
</dbReference>
<reference evidence="4" key="1">
    <citation type="submission" date="2018-03" db="EMBL/GenBank/DDBJ databases">
        <authorList>
            <person name="Rodrigo-Torres L."/>
            <person name="Arahal R. D."/>
            <person name="Lucena T."/>
        </authorList>
    </citation>
    <scope>NUCLEOTIDE SEQUENCE [LARGE SCALE GENOMIC DNA]</scope>
    <source>
        <strain evidence="4">CECT 8504</strain>
    </source>
</reference>
<feature type="repeat" description="TPR" evidence="1">
    <location>
        <begin position="99"/>
        <end position="132"/>
    </location>
</feature>
<dbReference type="SMART" id="SM00028">
    <property type="entry name" value="TPR"/>
    <property type="match status" value="3"/>
</dbReference>
<evidence type="ECO:0000313" key="3">
    <source>
        <dbReference type="EMBL" id="SPJ23954.1"/>
    </source>
</evidence>
<keyword evidence="1" id="KW-0802">TPR repeat</keyword>
<evidence type="ECO:0000313" key="4">
    <source>
        <dbReference type="Proteomes" id="UP000244912"/>
    </source>
</evidence>
<dbReference type="PROSITE" id="PS50005">
    <property type="entry name" value="TPR"/>
    <property type="match status" value="1"/>
</dbReference>
<dbReference type="InterPro" id="IPR011990">
    <property type="entry name" value="TPR-like_helical_dom_sf"/>
</dbReference>
<dbReference type="Proteomes" id="UP000244912">
    <property type="component" value="Unassembled WGS sequence"/>
</dbReference>
<dbReference type="AlphaFoldDB" id="A0A2R8BUV6"/>
<dbReference type="OrthoDB" id="9815010at2"/>
<dbReference type="SUPFAM" id="SSF48452">
    <property type="entry name" value="TPR-like"/>
    <property type="match status" value="1"/>
</dbReference>
<dbReference type="InterPro" id="IPR019734">
    <property type="entry name" value="TPR_rpt"/>
</dbReference>
<dbReference type="RefSeq" id="WP_108893808.1">
    <property type="nucleotide sequence ID" value="NZ_ONZF01000003.1"/>
</dbReference>
<sequence>MARMTHNLKYVVATLLLSTGLGWAQGSDTRLDDLFAALKQAEGSDAEQIVGKIASEWSRSGSPAMDMLLERGREALAMGQTQVAIGHFSALVDHAPDFAEGYNARATAYFQSQQFGPALADIGRVLDLNPRHIGALTGLAVILSDLGEAQTALAAWREVERLYPASPQAAAAIPLLEREVDGSRL</sequence>